<evidence type="ECO:0000256" key="1">
    <source>
        <dbReference type="SAM" id="SignalP"/>
    </source>
</evidence>
<feature type="chain" id="PRO_5008379112" evidence="1">
    <location>
        <begin position="21"/>
        <end position="169"/>
    </location>
</feature>
<dbReference type="OrthoDB" id="5786920at2"/>
<sequence>MKRVLGAFALVALVPLVGCASKTVTPSLSMGDSVVLDGIEDQRGHVFDHQTSMQALLFVDGMSAKDLARESLESIDTACMEQGKLVYLADISGMPSLISDLIAIPKMRRYPYPIWLDREGDVSDSLPVREDQVTVLKVNNQVIESVSFAANAAMLTEYIADVCPAASAT</sequence>
<keyword evidence="3" id="KW-1185">Reference proteome</keyword>
<reference evidence="2 3" key="1">
    <citation type="submission" date="2016-06" db="EMBL/GenBank/DDBJ databases">
        <authorList>
            <person name="Kjaerup R.B."/>
            <person name="Dalgaard T.S."/>
            <person name="Juul-Madsen H.R."/>
        </authorList>
    </citation>
    <scope>NUCLEOTIDE SEQUENCE [LARGE SCALE GENOMIC DNA]</scope>
    <source>
        <strain evidence="2 3">CECT 5080</strain>
    </source>
</reference>
<evidence type="ECO:0000313" key="2">
    <source>
        <dbReference type="EMBL" id="SBS34183.1"/>
    </source>
</evidence>
<feature type="signal peptide" evidence="1">
    <location>
        <begin position="1"/>
        <end position="20"/>
    </location>
</feature>
<accession>A0A1A8TKT8</accession>
<dbReference type="Proteomes" id="UP000092627">
    <property type="component" value="Unassembled WGS sequence"/>
</dbReference>
<evidence type="ECO:0000313" key="3">
    <source>
        <dbReference type="Proteomes" id="UP000092627"/>
    </source>
</evidence>
<dbReference type="RefSeq" id="WP_067211995.1">
    <property type="nucleotide sequence ID" value="NZ_FLOC01000017.1"/>
</dbReference>
<protein>
    <submittedName>
        <fullName evidence="2">Uncharacterized protein</fullName>
    </submittedName>
</protein>
<gene>
    <name evidence="2" type="ORF">MAQ5080_02798</name>
</gene>
<keyword evidence="1" id="KW-0732">Signal</keyword>
<organism evidence="2 3">
    <name type="scientific">Marinomonas aquimarina</name>
    <dbReference type="NCBI Taxonomy" id="295068"/>
    <lineage>
        <taxon>Bacteria</taxon>
        <taxon>Pseudomonadati</taxon>
        <taxon>Pseudomonadota</taxon>
        <taxon>Gammaproteobacteria</taxon>
        <taxon>Oceanospirillales</taxon>
        <taxon>Oceanospirillaceae</taxon>
        <taxon>Marinomonas</taxon>
    </lineage>
</organism>
<dbReference type="AlphaFoldDB" id="A0A1A8TKT8"/>
<dbReference type="EMBL" id="FLOC01000017">
    <property type="protein sequence ID" value="SBS34183.1"/>
    <property type="molecule type" value="Genomic_DNA"/>
</dbReference>
<dbReference type="STRING" id="295068.MAQ5080_02798"/>
<proteinExistence type="predicted"/>
<name>A0A1A8TKT8_9GAMM</name>